<dbReference type="Proteomes" id="UP000593567">
    <property type="component" value="Unassembled WGS sequence"/>
</dbReference>
<accession>A0A7J7J6X4</accession>
<name>A0A7J7J6X4_BUGNE</name>
<dbReference type="InterPro" id="IPR011042">
    <property type="entry name" value="6-blade_b-propeller_TolB-like"/>
</dbReference>
<dbReference type="AlphaFoldDB" id="A0A7J7J6X4"/>
<evidence type="ECO:0000313" key="2">
    <source>
        <dbReference type="Proteomes" id="UP000593567"/>
    </source>
</evidence>
<reference evidence="1" key="1">
    <citation type="submission" date="2020-06" db="EMBL/GenBank/DDBJ databases">
        <title>Draft genome of Bugula neritina, a colonial animal packing powerful symbionts and potential medicines.</title>
        <authorList>
            <person name="Rayko M."/>
        </authorList>
    </citation>
    <scope>NUCLEOTIDE SEQUENCE [LARGE SCALE GENOMIC DNA]</scope>
    <source>
        <strain evidence="1">Kwan_BN1</strain>
    </source>
</reference>
<evidence type="ECO:0000313" key="1">
    <source>
        <dbReference type="EMBL" id="KAF6021168.1"/>
    </source>
</evidence>
<organism evidence="1 2">
    <name type="scientific">Bugula neritina</name>
    <name type="common">Brown bryozoan</name>
    <name type="synonym">Sertularia neritina</name>
    <dbReference type="NCBI Taxonomy" id="10212"/>
    <lineage>
        <taxon>Eukaryota</taxon>
        <taxon>Metazoa</taxon>
        <taxon>Spiralia</taxon>
        <taxon>Lophotrochozoa</taxon>
        <taxon>Bryozoa</taxon>
        <taxon>Gymnolaemata</taxon>
        <taxon>Cheilostomatida</taxon>
        <taxon>Flustrina</taxon>
        <taxon>Buguloidea</taxon>
        <taxon>Bugulidae</taxon>
        <taxon>Bugula</taxon>
    </lineage>
</organism>
<gene>
    <name evidence="1" type="ORF">EB796_020523</name>
</gene>
<proteinExistence type="predicted"/>
<keyword evidence="2" id="KW-1185">Reference proteome</keyword>
<sequence length="129" mass="13950">MIKDDFVVGNYLLVAGYAIYTTPDFVKLDLIAGDPSASGYQIGVGSSVRFGSLTGIITNPTSSEHIWVADHTSACIRSISRRDNQSLHLTGVCEDRGVRDGSFGTAIIGYPIGMAKCQVTRQRFIFLTT</sequence>
<dbReference type="EMBL" id="VXIV02003106">
    <property type="protein sequence ID" value="KAF6021168.1"/>
    <property type="molecule type" value="Genomic_DNA"/>
</dbReference>
<dbReference type="Gene3D" id="2.120.10.30">
    <property type="entry name" value="TolB, C-terminal domain"/>
    <property type="match status" value="1"/>
</dbReference>
<protein>
    <submittedName>
        <fullName evidence="1">Uncharacterized protein</fullName>
    </submittedName>
</protein>
<comment type="caution">
    <text evidence="1">The sequence shown here is derived from an EMBL/GenBank/DDBJ whole genome shotgun (WGS) entry which is preliminary data.</text>
</comment>